<evidence type="ECO:0000313" key="2">
    <source>
        <dbReference type="Proteomes" id="UP000290572"/>
    </source>
</evidence>
<sequence length="129" mass="14891">MVRFSRGPFSCAKDDMIHYLRWTVFLWIVNSIPFTSGMTVNERIDHTCPPMKLEEKWHTNVNIHREFTGFDLAEKFLLRKGTVTDNRLLLRLGSKPLFKPTDLDVINDVQNPLASGEQKVGQFLAESLL</sequence>
<dbReference type="Proteomes" id="UP000290572">
    <property type="component" value="Unassembled WGS sequence"/>
</dbReference>
<evidence type="ECO:0000313" key="1">
    <source>
        <dbReference type="EMBL" id="RXN10508.1"/>
    </source>
</evidence>
<protein>
    <submittedName>
        <fullName evidence="1">Collagen alpha-1(XIX) chain-like protein</fullName>
    </submittedName>
</protein>
<comment type="caution">
    <text evidence="1">The sequence shown here is derived from an EMBL/GenBank/DDBJ whole genome shotgun (WGS) entry which is preliminary data.</text>
</comment>
<accession>A0A498LQ04</accession>
<keyword evidence="1" id="KW-0176">Collagen</keyword>
<dbReference type="GO" id="GO:0005581">
    <property type="term" value="C:collagen trimer"/>
    <property type="evidence" value="ECO:0007669"/>
    <property type="project" value="UniProtKB-KW"/>
</dbReference>
<reference evidence="1 2" key="1">
    <citation type="submission" date="2018-03" db="EMBL/GenBank/DDBJ databases">
        <title>Draft genome sequence of Rohu Carp (Labeo rohita).</title>
        <authorList>
            <person name="Das P."/>
            <person name="Kushwaha B."/>
            <person name="Joshi C.G."/>
            <person name="Kumar D."/>
            <person name="Nagpure N.S."/>
            <person name="Sahoo L."/>
            <person name="Das S.P."/>
            <person name="Bit A."/>
            <person name="Patnaik S."/>
            <person name="Meher P.K."/>
            <person name="Jayasankar P."/>
            <person name="Koringa P.G."/>
            <person name="Patel N.V."/>
            <person name="Hinsu A.T."/>
            <person name="Kumar R."/>
            <person name="Pandey M."/>
            <person name="Agarwal S."/>
            <person name="Srivastava S."/>
            <person name="Singh M."/>
            <person name="Iquebal M.A."/>
            <person name="Jaiswal S."/>
            <person name="Angadi U.B."/>
            <person name="Kumar N."/>
            <person name="Raza M."/>
            <person name="Shah T.M."/>
            <person name="Rai A."/>
            <person name="Jena J.K."/>
        </authorList>
    </citation>
    <scope>NUCLEOTIDE SEQUENCE [LARGE SCALE GENOMIC DNA]</scope>
    <source>
        <strain evidence="1">DASCIFA01</strain>
        <tissue evidence="1">Testis</tissue>
    </source>
</reference>
<gene>
    <name evidence="1" type="ORF">ROHU_030578</name>
</gene>
<name>A0A498LQ04_LABRO</name>
<keyword evidence="2" id="KW-1185">Reference proteome</keyword>
<dbReference type="AlphaFoldDB" id="A0A498LQ04"/>
<proteinExistence type="predicted"/>
<organism evidence="1 2">
    <name type="scientific">Labeo rohita</name>
    <name type="common">Indian major carp</name>
    <name type="synonym">Cyprinus rohita</name>
    <dbReference type="NCBI Taxonomy" id="84645"/>
    <lineage>
        <taxon>Eukaryota</taxon>
        <taxon>Metazoa</taxon>
        <taxon>Chordata</taxon>
        <taxon>Craniata</taxon>
        <taxon>Vertebrata</taxon>
        <taxon>Euteleostomi</taxon>
        <taxon>Actinopterygii</taxon>
        <taxon>Neopterygii</taxon>
        <taxon>Teleostei</taxon>
        <taxon>Ostariophysi</taxon>
        <taxon>Cypriniformes</taxon>
        <taxon>Cyprinidae</taxon>
        <taxon>Labeoninae</taxon>
        <taxon>Labeonini</taxon>
        <taxon>Labeo</taxon>
    </lineage>
</organism>
<dbReference type="EMBL" id="QBIY01013198">
    <property type="protein sequence ID" value="RXN10508.1"/>
    <property type="molecule type" value="Genomic_DNA"/>
</dbReference>
<dbReference type="STRING" id="84645.A0A498LQ04"/>